<dbReference type="AlphaFoldDB" id="A0A1M5AX87"/>
<dbReference type="EMBL" id="FQVO01000015">
    <property type="protein sequence ID" value="SHF34687.1"/>
    <property type="molecule type" value="Genomic_DNA"/>
</dbReference>
<gene>
    <name evidence="2" type="ORF">SAMN05444408_11571</name>
</gene>
<proteinExistence type="predicted"/>
<feature type="signal peptide" evidence="1">
    <location>
        <begin position="1"/>
        <end position="22"/>
    </location>
</feature>
<evidence type="ECO:0000313" key="2">
    <source>
        <dbReference type="EMBL" id="SHF34687.1"/>
    </source>
</evidence>
<evidence type="ECO:0000256" key="1">
    <source>
        <dbReference type="SAM" id="SignalP"/>
    </source>
</evidence>
<dbReference type="OrthoDB" id="1225421at2"/>
<dbReference type="Proteomes" id="UP000184236">
    <property type="component" value="Unassembled WGS sequence"/>
</dbReference>
<keyword evidence="1" id="KW-0732">Signal</keyword>
<dbReference type="RefSeq" id="WP_072885890.1">
    <property type="nucleotide sequence ID" value="NZ_FQVO01000015.1"/>
</dbReference>
<reference evidence="3" key="1">
    <citation type="submission" date="2016-11" db="EMBL/GenBank/DDBJ databases">
        <authorList>
            <person name="Varghese N."/>
            <person name="Submissions S."/>
        </authorList>
    </citation>
    <scope>NUCLEOTIDE SEQUENCE [LARGE SCALE GENOMIC DNA]</scope>
    <source>
        <strain evidence="3">DSM 26898</strain>
    </source>
</reference>
<dbReference type="STRING" id="1302685.SAMN05444408_11571"/>
<accession>A0A1M5AX87</accession>
<organism evidence="2 3">
    <name type="scientific">Chryseobacterium takakiae</name>
    <dbReference type="NCBI Taxonomy" id="1302685"/>
    <lineage>
        <taxon>Bacteria</taxon>
        <taxon>Pseudomonadati</taxon>
        <taxon>Bacteroidota</taxon>
        <taxon>Flavobacteriia</taxon>
        <taxon>Flavobacteriales</taxon>
        <taxon>Weeksellaceae</taxon>
        <taxon>Chryseobacterium group</taxon>
        <taxon>Chryseobacterium</taxon>
    </lineage>
</organism>
<protein>
    <recommendedName>
        <fullName evidence="4">DUF4958 domain-containing protein</fullName>
    </recommendedName>
</protein>
<dbReference type="InterPro" id="IPR038707">
    <property type="entry name" value="TraQ_sf"/>
</dbReference>
<keyword evidence="3" id="KW-1185">Reference proteome</keyword>
<dbReference type="Gene3D" id="2.60.40.2410">
    <property type="entry name" value="Uncharacterised protein PF12988, DUF3872"/>
    <property type="match status" value="2"/>
</dbReference>
<evidence type="ECO:0008006" key="4">
    <source>
        <dbReference type="Google" id="ProtNLM"/>
    </source>
</evidence>
<evidence type="ECO:0000313" key="3">
    <source>
        <dbReference type="Proteomes" id="UP000184236"/>
    </source>
</evidence>
<feature type="chain" id="PRO_5009908860" description="DUF4958 domain-containing protein" evidence="1">
    <location>
        <begin position="23"/>
        <end position="488"/>
    </location>
</feature>
<dbReference type="PROSITE" id="PS51257">
    <property type="entry name" value="PROKAR_LIPOPROTEIN"/>
    <property type="match status" value="1"/>
</dbReference>
<name>A0A1M5AX87_9FLAO</name>
<sequence>MKNLLYLIIAFFSITLSLTSCEDDGEWNDINGGQFGFKIERDDYFIEKSVGEANQMKYNVVTNYDFASVPIKIKYTSSLNGTLKLGSEILQPNTEYALTTKENILTYVGNVAGTHEVKVTAINDKGVSKEEIFSLKYGVSEFTHTFTGGTADIYQSDETPYLMKIVPSSGQPNTGYEIRFNSYNGNIKLNGVAVQTGQFYPLPNIDNFTVILATNQVGQGALDYTIKNATVQSNYNIQQTVIARKIVIESMNINSLNVLPNTQMSLIGVIKKTPVTANTTIKYKTWISASSNNNTGGIQNTNNAYTSYALGANGAFNINFNAVQTGNYTYNIQVQDEYGNESDVKSFNVVVAPEITFVGALAMEVDYRYQLTGFSDVKTYLKGFKRSFKAVAGGNATIIKIEYNITFNHAGQLAYNYNFSENVTNGTNTYEVTDATFSTGNVQMAYVSSNQIGNPPISNLQGKIKATSSTGAVLEQTITPTYTFNQGL</sequence>